<feature type="region of interest" description="Disordered" evidence="1">
    <location>
        <begin position="435"/>
        <end position="485"/>
    </location>
</feature>
<organism evidence="3 4">
    <name type="scientific">Agrocybe pediades</name>
    <dbReference type="NCBI Taxonomy" id="84607"/>
    <lineage>
        <taxon>Eukaryota</taxon>
        <taxon>Fungi</taxon>
        <taxon>Dikarya</taxon>
        <taxon>Basidiomycota</taxon>
        <taxon>Agaricomycotina</taxon>
        <taxon>Agaricomycetes</taxon>
        <taxon>Agaricomycetidae</taxon>
        <taxon>Agaricales</taxon>
        <taxon>Agaricineae</taxon>
        <taxon>Strophariaceae</taxon>
        <taxon>Agrocybe</taxon>
    </lineage>
</organism>
<feature type="transmembrane region" description="Helical" evidence="2">
    <location>
        <begin position="304"/>
        <end position="327"/>
    </location>
</feature>
<sequence length="485" mass="51987">MPTFNMTVEDTSPILRYSANWRPADSASDSFLDQYSLMSAMVAQQAGETMEFTYFGTNVFVFGAKRPNHGSYEGQFDGGSVDTVNGMSGANQFQTLLFEGGNHTLGTHTVTMRNANAQFFDIDFVTFEMAVGNEDETLIVNTIQDNHPAFVYTPAASWTTAQQVGAFSGNTGSSTTDGSAIARLTFPVCDAIALYGPVGPAGASNYSVQVDNDPPTFYSAQQKFYRPQELLFFAAGLGPGGHFLQVQLGAPTDNGILAIDHANVYTTASLGGSFLDKSFASIAAPATTVTNTVQQTVSETPPGIIAALALMTTLVVVGFIAFFFLYWRQRRQLFAERLRADKSLDLIGSPPRSPLISSNSQVVSSNFYPTLTSFDGARPMERPSDPWPVANPFILEPAPSAPAQAIAPAARYSTGVLLPPGKLRTDFDANAQHSNQHLEGQGSSSGPLTPITQRQRGASRAAGTRPVSTASMPPPRYSTMIRQYG</sequence>
<accession>A0A8H4VNG9</accession>
<feature type="compositionally biased region" description="Polar residues" evidence="1">
    <location>
        <begin position="435"/>
        <end position="456"/>
    </location>
</feature>
<evidence type="ECO:0008006" key="5">
    <source>
        <dbReference type="Google" id="ProtNLM"/>
    </source>
</evidence>
<keyword evidence="2" id="KW-0472">Membrane</keyword>
<keyword evidence="2" id="KW-1133">Transmembrane helix</keyword>
<dbReference type="EMBL" id="JAACJL010000031">
    <property type="protein sequence ID" value="KAF4616453.1"/>
    <property type="molecule type" value="Genomic_DNA"/>
</dbReference>
<reference evidence="3 4" key="1">
    <citation type="submission" date="2019-12" db="EMBL/GenBank/DDBJ databases">
        <authorList>
            <person name="Floudas D."/>
            <person name="Bentzer J."/>
            <person name="Ahren D."/>
            <person name="Johansson T."/>
            <person name="Persson P."/>
            <person name="Tunlid A."/>
        </authorList>
    </citation>
    <scope>NUCLEOTIDE SEQUENCE [LARGE SCALE GENOMIC DNA]</scope>
    <source>
        <strain evidence="3 4">CBS 102.39</strain>
    </source>
</reference>
<name>A0A8H4VNG9_9AGAR</name>
<gene>
    <name evidence="3" type="ORF">D9613_008415</name>
</gene>
<evidence type="ECO:0000313" key="3">
    <source>
        <dbReference type="EMBL" id="KAF4616453.1"/>
    </source>
</evidence>
<evidence type="ECO:0000256" key="1">
    <source>
        <dbReference type="SAM" id="MobiDB-lite"/>
    </source>
</evidence>
<comment type="caution">
    <text evidence="3">The sequence shown here is derived from an EMBL/GenBank/DDBJ whole genome shotgun (WGS) entry which is preliminary data.</text>
</comment>
<protein>
    <recommendedName>
        <fullName evidence="5">Transmembrane protein</fullName>
    </recommendedName>
</protein>
<keyword evidence="2" id="KW-0812">Transmembrane</keyword>
<evidence type="ECO:0000256" key="2">
    <source>
        <dbReference type="SAM" id="Phobius"/>
    </source>
</evidence>
<dbReference type="Gene3D" id="2.60.120.260">
    <property type="entry name" value="Galactose-binding domain-like"/>
    <property type="match status" value="1"/>
</dbReference>
<proteinExistence type="predicted"/>
<dbReference type="Proteomes" id="UP000521872">
    <property type="component" value="Unassembled WGS sequence"/>
</dbReference>
<keyword evidence="4" id="KW-1185">Reference proteome</keyword>
<evidence type="ECO:0000313" key="4">
    <source>
        <dbReference type="Proteomes" id="UP000521872"/>
    </source>
</evidence>
<dbReference type="AlphaFoldDB" id="A0A8H4VNG9"/>